<dbReference type="GO" id="GO:0008270">
    <property type="term" value="F:zinc ion binding"/>
    <property type="evidence" value="ECO:0007669"/>
    <property type="project" value="UniProtKB-KW"/>
</dbReference>
<evidence type="ECO:0000259" key="7">
    <source>
        <dbReference type="PROSITE" id="PS50089"/>
    </source>
</evidence>
<keyword evidence="3 5" id="KW-0863">Zinc-finger</keyword>
<keyword evidence="6" id="KW-0175">Coiled coil</keyword>
<feature type="domain" description="RING-type" evidence="7">
    <location>
        <begin position="672"/>
        <end position="707"/>
    </location>
</feature>
<name>A0A7I8W694_9ANNE</name>
<dbReference type="SUPFAM" id="SSF52058">
    <property type="entry name" value="L domain-like"/>
    <property type="match status" value="1"/>
</dbReference>
<evidence type="ECO:0000256" key="6">
    <source>
        <dbReference type="SAM" id="Coils"/>
    </source>
</evidence>
<dbReference type="PANTHER" id="PTHR48051">
    <property type="match status" value="1"/>
</dbReference>
<evidence type="ECO:0000313" key="8">
    <source>
        <dbReference type="EMBL" id="CAD5123195.1"/>
    </source>
</evidence>
<keyword evidence="1" id="KW-0433">Leucine-rich repeat</keyword>
<dbReference type="OrthoDB" id="1711136at2759"/>
<gene>
    <name evidence="8" type="ORF">DGYR_LOCUS10899</name>
</gene>
<dbReference type="InterPro" id="IPR055414">
    <property type="entry name" value="LRR_R13L4/SHOC2-like"/>
</dbReference>
<dbReference type="SMART" id="SM00369">
    <property type="entry name" value="LRR_TYP"/>
    <property type="match status" value="3"/>
</dbReference>
<evidence type="ECO:0000256" key="4">
    <source>
        <dbReference type="ARBA" id="ARBA00022833"/>
    </source>
</evidence>
<dbReference type="SUPFAM" id="SSF57850">
    <property type="entry name" value="RING/U-box"/>
    <property type="match status" value="1"/>
</dbReference>
<dbReference type="EMBL" id="CAJFCJ010000019">
    <property type="protein sequence ID" value="CAD5123195.1"/>
    <property type="molecule type" value="Genomic_DNA"/>
</dbReference>
<dbReference type="InterPro" id="IPR032675">
    <property type="entry name" value="LRR_dom_sf"/>
</dbReference>
<feature type="coiled-coil region" evidence="6">
    <location>
        <begin position="459"/>
        <end position="512"/>
    </location>
</feature>
<dbReference type="PANTHER" id="PTHR48051:SF47">
    <property type="entry name" value="LEUCINE RICH REPEAT AND STERILE ALPHA MOTIF CONTAINING 1"/>
    <property type="match status" value="1"/>
</dbReference>
<dbReference type="AlphaFoldDB" id="A0A7I8W694"/>
<evidence type="ECO:0000256" key="1">
    <source>
        <dbReference type="ARBA" id="ARBA00022614"/>
    </source>
</evidence>
<dbReference type="PROSITE" id="PS51450">
    <property type="entry name" value="LRR"/>
    <property type="match status" value="3"/>
</dbReference>
<keyword evidence="3 5" id="KW-0479">Metal-binding</keyword>
<organism evidence="8 9">
    <name type="scientific">Dimorphilus gyrociliatus</name>
    <dbReference type="NCBI Taxonomy" id="2664684"/>
    <lineage>
        <taxon>Eukaryota</taxon>
        <taxon>Metazoa</taxon>
        <taxon>Spiralia</taxon>
        <taxon>Lophotrochozoa</taxon>
        <taxon>Annelida</taxon>
        <taxon>Polychaeta</taxon>
        <taxon>Polychaeta incertae sedis</taxon>
        <taxon>Dinophilidae</taxon>
        <taxon>Dimorphilus</taxon>
    </lineage>
</organism>
<evidence type="ECO:0000256" key="3">
    <source>
        <dbReference type="ARBA" id="ARBA00022771"/>
    </source>
</evidence>
<accession>A0A7I8W694</accession>
<dbReference type="Gene3D" id="3.30.40.10">
    <property type="entry name" value="Zinc/RING finger domain, C3HC4 (zinc finger)"/>
    <property type="match status" value="1"/>
</dbReference>
<dbReference type="InterPro" id="IPR050216">
    <property type="entry name" value="LRR_domain-containing"/>
</dbReference>
<dbReference type="Pfam" id="PF23598">
    <property type="entry name" value="LRR_14"/>
    <property type="match status" value="1"/>
</dbReference>
<feature type="coiled-coil region" evidence="6">
    <location>
        <begin position="244"/>
        <end position="353"/>
    </location>
</feature>
<dbReference type="GO" id="GO:0005737">
    <property type="term" value="C:cytoplasm"/>
    <property type="evidence" value="ECO:0007669"/>
    <property type="project" value="TreeGrafter"/>
</dbReference>
<comment type="caution">
    <text evidence="8">The sequence shown here is derived from an EMBL/GenBank/DDBJ whole genome shotgun (WGS) entry which is preliminary data.</text>
</comment>
<dbReference type="PROSITE" id="PS50089">
    <property type="entry name" value="ZF_RING_2"/>
    <property type="match status" value="1"/>
</dbReference>
<dbReference type="Gene3D" id="1.10.150.50">
    <property type="entry name" value="Transcription Factor, Ets-1"/>
    <property type="match status" value="1"/>
</dbReference>
<evidence type="ECO:0000313" key="9">
    <source>
        <dbReference type="Proteomes" id="UP000549394"/>
    </source>
</evidence>
<dbReference type="SUPFAM" id="SSF47769">
    <property type="entry name" value="SAM/Pointed domain"/>
    <property type="match status" value="1"/>
</dbReference>
<keyword evidence="4" id="KW-0862">Zinc</keyword>
<dbReference type="Pfam" id="PF13920">
    <property type="entry name" value="zf-C3HC4_3"/>
    <property type="match status" value="1"/>
</dbReference>
<keyword evidence="9" id="KW-1185">Reference proteome</keyword>
<dbReference type="Proteomes" id="UP000549394">
    <property type="component" value="Unassembled WGS sequence"/>
</dbReference>
<dbReference type="InterPro" id="IPR003591">
    <property type="entry name" value="Leu-rich_rpt_typical-subtyp"/>
</dbReference>
<proteinExistence type="predicted"/>
<dbReference type="InterPro" id="IPR001611">
    <property type="entry name" value="Leu-rich_rpt"/>
</dbReference>
<protein>
    <submittedName>
        <fullName evidence="8">DgyrCDS11559</fullName>
    </submittedName>
</protein>
<sequence length="720" mass="83129">MPLFGKKKHEKSNRKLEHKLFLARENPDGNYDISDCEINHVPSGVYPLCKVLQKEVLLAHSNFIKSLDGGGSLKDLQRLRILDLHQNRLVKLPNEISYLTSLQILNLENNQLIELPPSIGKLCSLQTLNLKSNKLKQLPDSLDGLVSLRLMDIRENESIARLPKIVAYIKTLESLLLNADKFVYPPPEICASGTEPIMKFLCAECSIEYVQPTTVLLPILKNSHVGESSSNVMNDGLTKVDQIIRAKYNDADEKRRQRIELERQIKEEQELHVSRFTSSASERRHLLSSVLQENNQIEEKLNMLHETKDKERTDWHKILGEVEKHSDDVLNQLMEMGEKSRRKESLLEELEKDRIEKESLFLVQNEESDKIRRHEILNSMTDMVRENALLKSILDSNVSHRSATVNEYLQDSSNFDNQLKRFYEEKDNDQDKFIRGLLEEESVQKRLFGVLQLQNDTRYNRISQQIETIEKELSELSWLEMKQKEMRTDNIINTLELKRKNMIDLLQSLITERDKRKNELGQRLIEMEESKEDNQVNYWLVQYQRLLQRKPEIILNKELEMDPQLMDFLLECGASEYVPLLAQNNVRNFNNLLGMGDADLRGIGIESEEVRRTILKFSRQYQSKVKEKASEKTTSISTIPALPSAPRLNQVVSSDPLPSQPEEIVTRMTAQCAICLDSRAQIIFLNCGHVCCCQACSKPLILCPLCRSDIASRILLPSET</sequence>
<dbReference type="CDD" id="cd16515">
    <property type="entry name" value="RING-HC_LRSAM1"/>
    <property type="match status" value="1"/>
</dbReference>
<keyword evidence="2" id="KW-0677">Repeat</keyword>
<dbReference type="InterPro" id="IPR013083">
    <property type="entry name" value="Znf_RING/FYVE/PHD"/>
</dbReference>
<evidence type="ECO:0000256" key="2">
    <source>
        <dbReference type="ARBA" id="ARBA00022737"/>
    </source>
</evidence>
<dbReference type="Gene3D" id="3.80.10.10">
    <property type="entry name" value="Ribonuclease Inhibitor"/>
    <property type="match status" value="1"/>
</dbReference>
<reference evidence="8 9" key="1">
    <citation type="submission" date="2020-08" db="EMBL/GenBank/DDBJ databases">
        <authorList>
            <person name="Hejnol A."/>
        </authorList>
    </citation>
    <scope>NUCLEOTIDE SEQUENCE [LARGE SCALE GENOMIC DNA]</scope>
</reference>
<dbReference type="InterPro" id="IPR013761">
    <property type="entry name" value="SAM/pointed_sf"/>
</dbReference>
<dbReference type="InterPro" id="IPR001841">
    <property type="entry name" value="Znf_RING"/>
</dbReference>
<evidence type="ECO:0000256" key="5">
    <source>
        <dbReference type="PROSITE-ProRule" id="PRU00175"/>
    </source>
</evidence>